<proteinExistence type="predicted"/>
<keyword evidence="1" id="KW-1133">Transmembrane helix</keyword>
<evidence type="ECO:0000313" key="2">
    <source>
        <dbReference type="EMBL" id="KKU56089.1"/>
    </source>
</evidence>
<dbReference type="AlphaFoldDB" id="A0A0G1RFK7"/>
<gene>
    <name evidence="2" type="ORF">UX78_C0012G0022</name>
</gene>
<sequence length="35" mass="3988">MKFGKKQRRVWTIIVVVSTLALILGSVLPYITLSR</sequence>
<reference evidence="2 3" key="1">
    <citation type="journal article" date="2015" name="Nature">
        <title>rRNA introns, odd ribosomes, and small enigmatic genomes across a large radiation of phyla.</title>
        <authorList>
            <person name="Brown C.T."/>
            <person name="Hug L.A."/>
            <person name="Thomas B.C."/>
            <person name="Sharon I."/>
            <person name="Castelle C.J."/>
            <person name="Singh A."/>
            <person name="Wilkins M.J."/>
            <person name="Williams K.H."/>
            <person name="Banfield J.F."/>
        </authorList>
    </citation>
    <scope>NUCLEOTIDE SEQUENCE [LARGE SCALE GENOMIC DNA]</scope>
</reference>
<organism evidence="2 3">
    <name type="scientific">Candidatus Amesbacteria bacterium GW2011_GWA2_47_11</name>
    <dbReference type="NCBI Taxonomy" id="1618357"/>
    <lineage>
        <taxon>Bacteria</taxon>
        <taxon>Candidatus Amesiibacteriota</taxon>
    </lineage>
</organism>
<dbReference type="EMBL" id="LCNM01000012">
    <property type="protein sequence ID" value="KKU56089.1"/>
    <property type="molecule type" value="Genomic_DNA"/>
</dbReference>
<keyword evidence="1" id="KW-0472">Membrane</keyword>
<keyword evidence="1" id="KW-0812">Transmembrane</keyword>
<dbReference type="Proteomes" id="UP000034607">
    <property type="component" value="Unassembled WGS sequence"/>
</dbReference>
<feature type="transmembrane region" description="Helical" evidence="1">
    <location>
        <begin position="12"/>
        <end position="31"/>
    </location>
</feature>
<name>A0A0G1RFK7_9BACT</name>
<evidence type="ECO:0000256" key="1">
    <source>
        <dbReference type="SAM" id="Phobius"/>
    </source>
</evidence>
<accession>A0A0G1RFK7</accession>
<comment type="caution">
    <text evidence="2">The sequence shown here is derived from an EMBL/GenBank/DDBJ whole genome shotgun (WGS) entry which is preliminary data.</text>
</comment>
<protein>
    <submittedName>
        <fullName evidence="2">Uncharacterized protein</fullName>
    </submittedName>
</protein>
<evidence type="ECO:0000313" key="3">
    <source>
        <dbReference type="Proteomes" id="UP000034607"/>
    </source>
</evidence>